<proteinExistence type="predicted"/>
<name>A0A3R5UT74_ORNRH</name>
<evidence type="ECO:0000259" key="1">
    <source>
        <dbReference type="Pfam" id="PF13683"/>
    </source>
</evidence>
<dbReference type="GO" id="GO:0015074">
    <property type="term" value="P:DNA integration"/>
    <property type="evidence" value="ECO:0007669"/>
    <property type="project" value="InterPro"/>
</dbReference>
<gene>
    <name evidence="2" type="ORF">EQP59_10165</name>
</gene>
<evidence type="ECO:0000313" key="3">
    <source>
        <dbReference type="Proteomes" id="UP000287701"/>
    </source>
</evidence>
<dbReference type="Pfam" id="PF13683">
    <property type="entry name" value="rve_3"/>
    <property type="match status" value="1"/>
</dbReference>
<sequence length="75" mass="9117">MSKLSVHHYYAPEQLERAIDKFVQYYNSQRYHEALNNLTPEDVYLDRQDQILKLRKQVKINTLNQRKLNYCFGLI</sequence>
<dbReference type="OrthoDB" id="9815231at2"/>
<dbReference type="AlphaFoldDB" id="A0A3R5UT74"/>
<evidence type="ECO:0000313" key="2">
    <source>
        <dbReference type="EMBL" id="QAR31834.1"/>
    </source>
</evidence>
<feature type="domain" description="Integrase catalytic" evidence="1">
    <location>
        <begin position="8"/>
        <end position="40"/>
    </location>
</feature>
<dbReference type="EMBL" id="CP035107">
    <property type="protein sequence ID" value="QAR31834.1"/>
    <property type="molecule type" value="Genomic_DNA"/>
</dbReference>
<organism evidence="2 3">
    <name type="scientific">Ornithobacterium rhinotracheale</name>
    <dbReference type="NCBI Taxonomy" id="28251"/>
    <lineage>
        <taxon>Bacteria</taxon>
        <taxon>Pseudomonadati</taxon>
        <taxon>Bacteroidota</taxon>
        <taxon>Flavobacteriia</taxon>
        <taxon>Flavobacteriales</taxon>
        <taxon>Weeksellaceae</taxon>
        <taxon>Ornithobacterium</taxon>
    </lineage>
</organism>
<protein>
    <recommendedName>
        <fullName evidence="1">Integrase catalytic domain-containing protein</fullName>
    </recommendedName>
</protein>
<dbReference type="Proteomes" id="UP000287701">
    <property type="component" value="Chromosome"/>
</dbReference>
<dbReference type="SUPFAM" id="SSF53098">
    <property type="entry name" value="Ribonuclease H-like"/>
    <property type="match status" value="1"/>
</dbReference>
<reference evidence="2 3" key="1">
    <citation type="submission" date="2019-01" db="EMBL/GenBank/DDBJ databases">
        <title>Whole Genome of Ornithobacterium rhinotracheale FARPER-174b.</title>
        <authorList>
            <person name="Tataje-Lavanda L.A."/>
            <person name="Montalvan A."/>
            <person name="Montesinos R."/>
            <person name="Zimic M."/>
            <person name="Fernandez-Sanchez M."/>
            <person name="Fernandez-Diaz M."/>
        </authorList>
    </citation>
    <scope>NUCLEOTIDE SEQUENCE [LARGE SCALE GENOMIC DNA]</scope>
    <source>
        <strain evidence="2 3">FARPER-174b</strain>
    </source>
</reference>
<dbReference type="InterPro" id="IPR012337">
    <property type="entry name" value="RNaseH-like_sf"/>
</dbReference>
<accession>A0A3R5UT74</accession>
<dbReference type="InterPro" id="IPR001584">
    <property type="entry name" value="Integrase_cat-core"/>
</dbReference>